<evidence type="ECO:0000313" key="3">
    <source>
        <dbReference type="Proteomes" id="UP000037269"/>
    </source>
</evidence>
<evidence type="ECO:0000313" key="2">
    <source>
        <dbReference type="EMBL" id="SDI24258.1"/>
    </source>
</evidence>
<dbReference type="SUPFAM" id="SSF57938">
    <property type="entry name" value="DnaJ/Hsp40 cysteine-rich domain"/>
    <property type="match status" value="1"/>
</dbReference>
<dbReference type="AlphaFoldDB" id="A0A0D1XNF7"/>
<dbReference type="Gene3D" id="6.20.20.10">
    <property type="match status" value="1"/>
</dbReference>
<keyword evidence="1" id="KW-0378">Hydrolase</keyword>
<accession>A0A0D1XNF7</accession>
<keyword evidence="1" id="KW-0645">Protease</keyword>
<dbReference type="InterPro" id="IPR036410">
    <property type="entry name" value="HSP_DnaJ_Cys-rich_dom_sf"/>
</dbReference>
<sequence>MGFFNAISEWKTARHEKKIADMRAQGKCPDCRGRGFNPVMLPEFYYMNNYDCPGCNGSGLFSDWAEGNERYT</sequence>
<gene>
    <name evidence="1" type="ORF">AF333_13475</name>
    <name evidence="2" type="ORF">SAMN04487909_102245</name>
</gene>
<reference evidence="1 3" key="1">
    <citation type="submission" date="2015-07" db="EMBL/GenBank/DDBJ databases">
        <title>Fjat-14205 dsm 2895.</title>
        <authorList>
            <person name="Liu B."/>
            <person name="Wang J."/>
            <person name="Zhu Y."/>
            <person name="Liu G."/>
            <person name="Chen Q."/>
            <person name="Chen Z."/>
            <person name="Lan J."/>
            <person name="Che J."/>
            <person name="Ge C."/>
            <person name="Shi H."/>
            <person name="Pan Z."/>
            <person name="Liu X."/>
        </authorList>
    </citation>
    <scope>NUCLEOTIDE SEQUENCE [LARGE SCALE GENOMIC DNA]</scope>
    <source>
        <strain evidence="1 3">DSM 2895</strain>
    </source>
</reference>
<protein>
    <submittedName>
        <fullName evidence="1">Methionine aminopeptidase</fullName>
    </submittedName>
</protein>
<dbReference type="GO" id="GO:0004177">
    <property type="term" value="F:aminopeptidase activity"/>
    <property type="evidence" value="ECO:0007669"/>
    <property type="project" value="UniProtKB-KW"/>
</dbReference>
<name>A0A0D1XNF7_ANEMI</name>
<reference evidence="2 4" key="2">
    <citation type="submission" date="2016-10" db="EMBL/GenBank/DDBJ databases">
        <authorList>
            <person name="de Groot N.N."/>
        </authorList>
    </citation>
    <scope>NUCLEOTIDE SEQUENCE [LARGE SCALE GENOMIC DNA]</scope>
    <source>
        <strain evidence="2 4">DSM 2895</strain>
    </source>
</reference>
<evidence type="ECO:0000313" key="1">
    <source>
        <dbReference type="EMBL" id="KON96337.1"/>
    </source>
</evidence>
<dbReference type="EMBL" id="LGUG01000004">
    <property type="protein sequence ID" value="KON96337.1"/>
    <property type="molecule type" value="Genomic_DNA"/>
</dbReference>
<dbReference type="EMBL" id="FNED01000002">
    <property type="protein sequence ID" value="SDI24258.1"/>
    <property type="molecule type" value="Genomic_DNA"/>
</dbReference>
<keyword evidence="3" id="KW-1185">Reference proteome</keyword>
<dbReference type="Proteomes" id="UP000182836">
    <property type="component" value="Unassembled WGS sequence"/>
</dbReference>
<organism evidence="1 3">
    <name type="scientific">Aneurinibacillus migulanus</name>
    <name type="common">Bacillus migulanus</name>
    <dbReference type="NCBI Taxonomy" id="47500"/>
    <lineage>
        <taxon>Bacteria</taxon>
        <taxon>Bacillati</taxon>
        <taxon>Bacillota</taxon>
        <taxon>Bacilli</taxon>
        <taxon>Bacillales</taxon>
        <taxon>Paenibacillaceae</taxon>
        <taxon>Aneurinibacillus group</taxon>
        <taxon>Aneurinibacillus</taxon>
    </lineage>
</organism>
<dbReference type="PATRIC" id="fig|47500.12.peg.1705"/>
<evidence type="ECO:0000313" key="4">
    <source>
        <dbReference type="Proteomes" id="UP000182836"/>
    </source>
</evidence>
<proteinExistence type="predicted"/>
<dbReference type="STRING" id="47500.AF333_13475"/>
<dbReference type="Proteomes" id="UP000037269">
    <property type="component" value="Unassembled WGS sequence"/>
</dbReference>
<keyword evidence="1" id="KW-0031">Aminopeptidase</keyword>